<dbReference type="GO" id="GO:0008194">
    <property type="term" value="F:UDP-glycosyltransferase activity"/>
    <property type="evidence" value="ECO:0007669"/>
    <property type="project" value="InterPro"/>
</dbReference>
<dbReference type="GO" id="GO:0016758">
    <property type="term" value="F:hexosyltransferase activity"/>
    <property type="evidence" value="ECO:0007669"/>
    <property type="project" value="InterPro"/>
</dbReference>
<feature type="region of interest" description="Disordered" evidence="1">
    <location>
        <begin position="388"/>
        <end position="408"/>
    </location>
</feature>
<dbReference type="RefSeq" id="WP_171433350.1">
    <property type="nucleotide sequence ID" value="NZ_JABFJV010000021.1"/>
</dbReference>
<dbReference type="InterPro" id="IPR002213">
    <property type="entry name" value="UDP_glucos_trans"/>
</dbReference>
<feature type="domain" description="Glycosyltransferase family 28 N-terminal" evidence="2">
    <location>
        <begin position="3"/>
        <end position="128"/>
    </location>
</feature>
<dbReference type="CDD" id="cd03784">
    <property type="entry name" value="GT1_Gtf-like"/>
    <property type="match status" value="1"/>
</dbReference>
<dbReference type="GO" id="GO:0005975">
    <property type="term" value="P:carbohydrate metabolic process"/>
    <property type="evidence" value="ECO:0007669"/>
    <property type="project" value="InterPro"/>
</dbReference>
<feature type="domain" description="Erythromycin biosynthesis protein CIII-like C-terminal" evidence="3">
    <location>
        <begin position="288"/>
        <end position="383"/>
    </location>
</feature>
<gene>
    <name evidence="4" type="ORF">HMI49_06145</name>
</gene>
<dbReference type="PANTHER" id="PTHR48050">
    <property type="entry name" value="STEROL 3-BETA-GLUCOSYLTRANSFERASE"/>
    <property type="match status" value="1"/>
</dbReference>
<accession>A0A7Y4KFC5</accession>
<evidence type="ECO:0000256" key="1">
    <source>
        <dbReference type="SAM" id="MobiDB-lite"/>
    </source>
</evidence>
<dbReference type="InterPro" id="IPR004276">
    <property type="entry name" value="GlycoTrans_28_N"/>
</dbReference>
<dbReference type="InterPro" id="IPR050426">
    <property type="entry name" value="Glycosyltransferase_28"/>
</dbReference>
<reference evidence="4 5" key="1">
    <citation type="submission" date="2020-05" db="EMBL/GenBank/DDBJ databases">
        <authorList>
            <person name="Whitworth D."/>
        </authorList>
    </citation>
    <scope>NUCLEOTIDE SEQUENCE [LARGE SCALE GENOMIC DNA]</scope>
    <source>
        <strain evidence="4 5">AB043B</strain>
    </source>
</reference>
<evidence type="ECO:0000313" key="4">
    <source>
        <dbReference type="EMBL" id="NOK32778.1"/>
    </source>
</evidence>
<name>A0A7Y4KFC5_9BACT</name>
<dbReference type="Pfam" id="PF06722">
    <property type="entry name" value="EryCIII-like_C"/>
    <property type="match status" value="1"/>
</dbReference>
<keyword evidence="5" id="KW-1185">Reference proteome</keyword>
<organism evidence="4 5">
    <name type="scientific">Corallococcus exercitus</name>
    <dbReference type="NCBI Taxonomy" id="2316736"/>
    <lineage>
        <taxon>Bacteria</taxon>
        <taxon>Pseudomonadati</taxon>
        <taxon>Myxococcota</taxon>
        <taxon>Myxococcia</taxon>
        <taxon>Myxococcales</taxon>
        <taxon>Cystobacterineae</taxon>
        <taxon>Myxococcaceae</taxon>
        <taxon>Corallococcus</taxon>
    </lineage>
</organism>
<dbReference type="GO" id="GO:0033072">
    <property type="term" value="P:vancomycin biosynthetic process"/>
    <property type="evidence" value="ECO:0007669"/>
    <property type="project" value="UniProtKB-ARBA"/>
</dbReference>
<proteinExistence type="predicted"/>
<evidence type="ECO:0000259" key="2">
    <source>
        <dbReference type="Pfam" id="PF03033"/>
    </source>
</evidence>
<dbReference type="EMBL" id="JABFJV010000021">
    <property type="protein sequence ID" value="NOK32778.1"/>
    <property type="molecule type" value="Genomic_DNA"/>
</dbReference>
<sequence length="408" mass="43086">MRILLSTIGSRGDVQPMVALASRLKALGQEVHLCVPPDFRDWIEGLGMPVTPIGPELRPTGKANPAASLPTPEQRRRMMEGTVAAQFETIGAAARGCDVIVGATALQLAAPSVAEHLGIPYVFAAYCPAVLPSPHHAPPVLAMLGDTPASAPGDYREHWARDAQRWNDHWSSLINPFRASLGLAPVGDVRGHILTGRPWLAADPVLAPWPEPADPAVFQTGAWLLPDERPLSEELEAFLAAGEPPVYFGFGSIRAPQGLGEVMVRAARALARRAIISRGWADLSPVDDAPDCLAIHEVNQQALFKRVAAVVHHGGAGTTTAAARAGAPQVIIPQSYDQLYWAQRVRQLGIGAAHAPGAPTSESLTSALGEALHGDVAARARSIAPTVRDDGAQTAARDVMATAQRKSG</sequence>
<evidence type="ECO:0000313" key="5">
    <source>
        <dbReference type="Proteomes" id="UP000563426"/>
    </source>
</evidence>
<dbReference type="PANTHER" id="PTHR48050:SF13">
    <property type="entry name" value="STEROL 3-BETA-GLUCOSYLTRANSFERASE UGT80A2"/>
    <property type="match status" value="1"/>
</dbReference>
<dbReference type="Proteomes" id="UP000563426">
    <property type="component" value="Unassembled WGS sequence"/>
</dbReference>
<protein>
    <submittedName>
        <fullName evidence="4">Glycosyltransferase family 1 protein</fullName>
    </submittedName>
</protein>
<dbReference type="FunFam" id="3.40.50.2000:FF:000009">
    <property type="entry name" value="Sterol 3-beta-glucosyltransferase UGT80A2"/>
    <property type="match status" value="1"/>
</dbReference>
<dbReference type="AlphaFoldDB" id="A0A7Y4KFC5"/>
<dbReference type="Gene3D" id="3.40.50.2000">
    <property type="entry name" value="Glycogen Phosphorylase B"/>
    <property type="match status" value="2"/>
</dbReference>
<dbReference type="SUPFAM" id="SSF53756">
    <property type="entry name" value="UDP-Glycosyltransferase/glycogen phosphorylase"/>
    <property type="match status" value="1"/>
</dbReference>
<dbReference type="InterPro" id="IPR010610">
    <property type="entry name" value="EryCIII-like_C"/>
</dbReference>
<evidence type="ECO:0000259" key="3">
    <source>
        <dbReference type="Pfam" id="PF06722"/>
    </source>
</evidence>
<dbReference type="Pfam" id="PF03033">
    <property type="entry name" value="Glyco_transf_28"/>
    <property type="match status" value="1"/>
</dbReference>
<keyword evidence="4" id="KW-0808">Transferase</keyword>
<comment type="caution">
    <text evidence="4">The sequence shown here is derived from an EMBL/GenBank/DDBJ whole genome shotgun (WGS) entry which is preliminary data.</text>
</comment>